<dbReference type="KEGG" id="mpul:BLA55_01145"/>
<dbReference type="NCBIfam" id="NF045976">
    <property type="entry name" value="MAG1360_fam"/>
    <property type="match status" value="1"/>
</dbReference>
<sequence>MNKQRIFAIENLFEPLNKKNGSSFFNIPLLEIYSNERSAIVIDQESTFFDLENFWYKFLYNETASYVLNEFKSKNRSYNVIYGKNDTFNEIFTFSLEELLEKNFDIPIYQIWDYAYNSKIDNSEILNLKNILNKYDIEFKTKILSILDKSSKSIIEINDKINDDLLILSNDLSSRWFSLKDEEFQSRLDKIKDLLNEFKNENLTFFFKFYYEMFQIYKNFKQEYEQQQKNEADSDESIFDIEKKLKFLKQFNSSSNNIIQQKLLIRDLKFENTFFKNQLKDIIKRNKKYKKYIIYKIKNNIKTNKRKIQLLTSNTKEYLYLYKKIAVKKKSLSFWKYYVNKAKYLDTNELSNIVKAIINEEEFFILNNLSTISELSGFWDKWKIKARIFNNYNFNFNSYIENSRNKKIFLNQEAQKRADMIKEIEKIKFKNKLDLSKQLEQQKFNDFIKLHKAEYRWNKQSRDKLFKTTILKSAPKVKRFEKNLKKQIRSIEATVKVIADVVDKKSKVSNKINELNQFVNTNLNSFESFSKWPLVSSFIYELISFLSNKFLFSNQFALSFLAIQKMILAMSFVSINFSSYLKSYFENEIDDVIKLKLIKILITQPKLAFVKDDESVITNQIRKDFLKILNIICSNNKIPFVFITKNFELAKNNFDSLTIFYKNNLIESGKTIEILNKPINPYTQELVHKHTNKSFSEFWPWIYNDVFFLKETNTHYVCSSQANFLKWNRVNMLESEFENSNSNELKSEILEDVDKYFKPINENKEQQMFFKWQNNIYIGSDLFKLTPKDKQSKTSLVTELENAPSDSSEFQFNDELIY</sequence>
<evidence type="ECO:0000313" key="2">
    <source>
        <dbReference type="Proteomes" id="UP000184322"/>
    </source>
</evidence>
<dbReference type="SUPFAM" id="SSF52540">
    <property type="entry name" value="P-loop containing nucleoside triphosphate hydrolases"/>
    <property type="match status" value="1"/>
</dbReference>
<dbReference type="OrthoDB" id="396248at2"/>
<dbReference type="EMBL" id="CP017813">
    <property type="protein sequence ID" value="APJ38283.1"/>
    <property type="molecule type" value="Genomic_DNA"/>
</dbReference>
<proteinExistence type="predicted"/>
<accession>A0A1L4FRP4</accession>
<organism evidence="1 2">
    <name type="scientific">Mycoplasmopsis pullorum</name>
    <dbReference type="NCBI Taxonomy" id="48003"/>
    <lineage>
        <taxon>Bacteria</taxon>
        <taxon>Bacillati</taxon>
        <taxon>Mycoplasmatota</taxon>
        <taxon>Mycoplasmoidales</taxon>
        <taxon>Metamycoplasmataceae</taxon>
        <taxon>Mycoplasmopsis</taxon>
    </lineage>
</organism>
<gene>
    <name evidence="1" type="ORF">BLA55_01145</name>
</gene>
<dbReference type="AlphaFoldDB" id="A0A1L4FRP4"/>
<protein>
    <recommendedName>
        <fullName evidence="3">ABC transporter ATP-binding protein</fullName>
    </recommendedName>
</protein>
<evidence type="ECO:0000313" key="1">
    <source>
        <dbReference type="EMBL" id="APJ38283.1"/>
    </source>
</evidence>
<name>A0A1L4FRP4_9BACT</name>
<dbReference type="InterPro" id="IPR027417">
    <property type="entry name" value="P-loop_NTPase"/>
</dbReference>
<dbReference type="Proteomes" id="UP000184322">
    <property type="component" value="Chromosome"/>
</dbReference>
<evidence type="ECO:0008006" key="3">
    <source>
        <dbReference type="Google" id="ProtNLM"/>
    </source>
</evidence>
<reference evidence="2" key="1">
    <citation type="submission" date="2016-10" db="EMBL/GenBank/DDBJ databases">
        <authorList>
            <person name="Beylefeld A."/>
            <person name="Abolnik C."/>
        </authorList>
    </citation>
    <scope>NUCLEOTIDE SEQUENCE [LARGE SCALE GENOMIC DNA]</scope>
    <source>
        <strain evidence="2">B359_6</strain>
    </source>
</reference>
<keyword evidence="2" id="KW-1185">Reference proteome</keyword>
<dbReference type="RefSeq" id="WP_073372287.1">
    <property type="nucleotide sequence ID" value="NZ_CP017813.1"/>
</dbReference>
<dbReference type="STRING" id="48003.BLA55_01145"/>